<dbReference type="SUPFAM" id="SSF53155">
    <property type="entry name" value="Methylated DNA-protein cysteine methyltransferase domain"/>
    <property type="match status" value="1"/>
</dbReference>
<comment type="similarity">
    <text evidence="2">Belongs to the MGMT family.</text>
</comment>
<dbReference type="EC" id="2.1.1.63" evidence="2"/>
<dbReference type="InterPro" id="IPR014048">
    <property type="entry name" value="MethylDNA_cys_MeTrfase_DNA-bd"/>
</dbReference>
<dbReference type="NCBIfam" id="TIGR00589">
    <property type="entry name" value="ogt"/>
    <property type="match status" value="1"/>
</dbReference>
<dbReference type="PANTHER" id="PTHR10815">
    <property type="entry name" value="METHYLATED-DNA--PROTEIN-CYSTEINE METHYLTRANSFERASE"/>
    <property type="match status" value="1"/>
</dbReference>
<comment type="function">
    <text evidence="2">Involved in the cellular defense against the biological effects of O6-methylguanine (O6-MeG) and O4-methylthymine (O4-MeT) in DNA. Repairs the methylated nucleobase in DNA by stoichiometrically transferring the methyl group to a cysteine residue in the enzyme. This is a suicide reaction: the enzyme is irreversibly inactivated.</text>
</comment>
<dbReference type="InterPro" id="IPR036217">
    <property type="entry name" value="MethylDNA_cys_MeTrfase_DNAb"/>
</dbReference>
<reference evidence="5 6" key="1">
    <citation type="submission" date="2022-03" db="EMBL/GenBank/DDBJ databases">
        <title>Hymenobactersp. isolated from the air.</title>
        <authorList>
            <person name="Won M."/>
            <person name="Kwon S.-W."/>
        </authorList>
    </citation>
    <scope>NUCLEOTIDE SEQUENCE [LARGE SCALE GENOMIC DNA]</scope>
    <source>
        <strain evidence="5 6">KACC 21982</strain>
    </source>
</reference>
<feature type="active site" description="Nucleophile; methyl group acceptor" evidence="2">
    <location>
        <position position="129"/>
    </location>
</feature>
<keyword evidence="2" id="KW-0234">DNA repair</keyword>
<dbReference type="EMBL" id="CP094669">
    <property type="protein sequence ID" value="UOG75109.1"/>
    <property type="molecule type" value="Genomic_DNA"/>
</dbReference>
<protein>
    <recommendedName>
        <fullName evidence="2">Methylated-DNA--protein-cysteine methyltransferase</fullName>
        <ecNumber evidence="2">2.1.1.63</ecNumber>
    </recommendedName>
    <alternativeName>
        <fullName evidence="2">6-O-methylguanine-DNA methyltransferase</fullName>
        <shortName evidence="2">MGMT</shortName>
    </alternativeName>
    <alternativeName>
        <fullName evidence="2">O-6-methylguanine-DNA-alkyltransferase</fullName>
    </alternativeName>
</protein>
<dbReference type="HAMAP" id="MF_00772">
    <property type="entry name" value="OGT"/>
    <property type="match status" value="1"/>
</dbReference>
<dbReference type="SUPFAM" id="SSF46767">
    <property type="entry name" value="Methylated DNA-protein cysteine methyltransferase, C-terminal domain"/>
    <property type="match status" value="1"/>
</dbReference>
<dbReference type="InterPro" id="IPR036631">
    <property type="entry name" value="MGMT_N_sf"/>
</dbReference>
<keyword evidence="6" id="KW-1185">Reference proteome</keyword>
<keyword evidence="1 2" id="KW-0227">DNA damage</keyword>
<gene>
    <name evidence="5" type="ORF">MTX78_00590</name>
</gene>
<comment type="catalytic activity">
    <reaction evidence="2">
        <text>a 4-O-methyl-thymidine in DNA + L-cysteinyl-[protein] = a thymidine in DNA + S-methyl-L-cysteinyl-[protein]</text>
        <dbReference type="Rhea" id="RHEA:53428"/>
        <dbReference type="Rhea" id="RHEA-COMP:10131"/>
        <dbReference type="Rhea" id="RHEA-COMP:10132"/>
        <dbReference type="Rhea" id="RHEA-COMP:13555"/>
        <dbReference type="Rhea" id="RHEA-COMP:13556"/>
        <dbReference type="ChEBI" id="CHEBI:29950"/>
        <dbReference type="ChEBI" id="CHEBI:82612"/>
        <dbReference type="ChEBI" id="CHEBI:137386"/>
        <dbReference type="ChEBI" id="CHEBI:137387"/>
        <dbReference type="EC" id="2.1.1.63"/>
    </reaction>
</comment>
<keyword evidence="2" id="KW-0963">Cytoplasm</keyword>
<dbReference type="InterPro" id="IPR008332">
    <property type="entry name" value="MethylG_MeTrfase_N"/>
</dbReference>
<dbReference type="Proteomes" id="UP000831113">
    <property type="component" value="Chromosome"/>
</dbReference>
<proteinExistence type="inferred from homology"/>
<keyword evidence="2" id="KW-0808">Transferase</keyword>
<dbReference type="InterPro" id="IPR036388">
    <property type="entry name" value="WH-like_DNA-bd_sf"/>
</dbReference>
<dbReference type="Gene3D" id="3.30.160.70">
    <property type="entry name" value="Methylated DNA-protein cysteine methyltransferase domain"/>
    <property type="match status" value="1"/>
</dbReference>
<dbReference type="CDD" id="cd06445">
    <property type="entry name" value="ATase"/>
    <property type="match status" value="1"/>
</dbReference>
<dbReference type="Gene3D" id="1.10.10.10">
    <property type="entry name" value="Winged helix-like DNA-binding domain superfamily/Winged helix DNA-binding domain"/>
    <property type="match status" value="1"/>
</dbReference>
<sequence length="165" mass="17811">MALLTTAHAYLASPLGTVDLCGTDAGLTSVQFLDQALPETAPTAVPECLREAYRQVGAYFGRDLRAFTLRYNVAQGTDFQRRVWAALSAVEFGRTASYSDVARQLGNPGAVRAVGAANGQNPLGLVWPCHRIIGANGQLTGYAGGLWRKKWLLDFERPVAQGSLW</sequence>
<feature type="domain" description="Methylguanine DNA methyltransferase ribonuclease-like" evidence="4">
    <location>
        <begin position="9"/>
        <end position="69"/>
    </location>
</feature>
<dbReference type="PANTHER" id="PTHR10815:SF13">
    <property type="entry name" value="METHYLATED-DNA--PROTEIN-CYSTEINE METHYLTRANSFERASE"/>
    <property type="match status" value="1"/>
</dbReference>
<comment type="catalytic activity">
    <reaction evidence="2">
        <text>a 6-O-methyl-2'-deoxyguanosine in DNA + L-cysteinyl-[protein] = S-methyl-L-cysteinyl-[protein] + a 2'-deoxyguanosine in DNA</text>
        <dbReference type="Rhea" id="RHEA:24000"/>
        <dbReference type="Rhea" id="RHEA-COMP:10131"/>
        <dbReference type="Rhea" id="RHEA-COMP:10132"/>
        <dbReference type="Rhea" id="RHEA-COMP:11367"/>
        <dbReference type="Rhea" id="RHEA-COMP:11368"/>
        <dbReference type="ChEBI" id="CHEBI:29950"/>
        <dbReference type="ChEBI" id="CHEBI:82612"/>
        <dbReference type="ChEBI" id="CHEBI:85445"/>
        <dbReference type="ChEBI" id="CHEBI:85448"/>
        <dbReference type="EC" id="2.1.1.63"/>
    </reaction>
</comment>
<dbReference type="Pfam" id="PF02870">
    <property type="entry name" value="Methyltransf_1N"/>
    <property type="match status" value="1"/>
</dbReference>
<evidence type="ECO:0000256" key="2">
    <source>
        <dbReference type="HAMAP-Rule" id="MF_00772"/>
    </source>
</evidence>
<dbReference type="InterPro" id="IPR023546">
    <property type="entry name" value="MGMT"/>
</dbReference>
<comment type="subcellular location">
    <subcellularLocation>
        <location evidence="2">Cytoplasm</location>
    </subcellularLocation>
</comment>
<organism evidence="5 6">
    <name type="scientific">Hymenobacter tibetensis</name>
    <dbReference type="NCBI Taxonomy" id="497967"/>
    <lineage>
        <taxon>Bacteria</taxon>
        <taxon>Pseudomonadati</taxon>
        <taxon>Bacteroidota</taxon>
        <taxon>Cytophagia</taxon>
        <taxon>Cytophagales</taxon>
        <taxon>Hymenobacteraceae</taxon>
        <taxon>Hymenobacter</taxon>
    </lineage>
</organism>
<name>A0ABY4CXW4_9BACT</name>
<accession>A0ABY4CXW4</accession>
<evidence type="ECO:0000313" key="6">
    <source>
        <dbReference type="Proteomes" id="UP000831113"/>
    </source>
</evidence>
<dbReference type="RefSeq" id="WP_243798950.1">
    <property type="nucleotide sequence ID" value="NZ_CP094669.1"/>
</dbReference>
<keyword evidence="2" id="KW-0489">Methyltransferase</keyword>
<comment type="miscellaneous">
    <text evidence="2">This enzyme catalyzes only one turnover and therefore is not strictly catalytic. According to one definition, an enzyme is a biocatalyst that acts repeatedly and over many reaction cycles.</text>
</comment>
<evidence type="ECO:0000256" key="1">
    <source>
        <dbReference type="ARBA" id="ARBA00022763"/>
    </source>
</evidence>
<evidence type="ECO:0000259" key="4">
    <source>
        <dbReference type="Pfam" id="PF02870"/>
    </source>
</evidence>
<evidence type="ECO:0000313" key="5">
    <source>
        <dbReference type="EMBL" id="UOG75109.1"/>
    </source>
</evidence>
<dbReference type="Pfam" id="PF01035">
    <property type="entry name" value="DNA_binding_1"/>
    <property type="match status" value="1"/>
</dbReference>
<evidence type="ECO:0000259" key="3">
    <source>
        <dbReference type="Pfam" id="PF01035"/>
    </source>
</evidence>
<feature type="domain" description="Methylated-DNA-[protein]-cysteine S-methyltransferase DNA binding" evidence="3">
    <location>
        <begin position="78"/>
        <end position="157"/>
    </location>
</feature>